<evidence type="ECO:0000313" key="3">
    <source>
        <dbReference type="EMBL" id="MBB6041022.1"/>
    </source>
</evidence>
<sequence length="840" mass="93197">MAADKNLQNGNKVTLDYHGRTSVDSMVESALKSPTTVVKASAEESYESANDFHKKTKDIQEIIGAVGNIGETNFLIKELQKESNRYIASEVFFKGDGKYLSIENYMKDQEALGVYKGYTRGIDRAYSELINNPERFYMRGSNSIDEKKLLVFIQNKDVNGTPFNSGFRKRADRATEFIELHGLEEKMREAKGIFSHSQLKILQNNNQIFRFKSLKDFEAAQGIIDTYLLHNLNNTNLHILGAAKKELGDLPLALKKGGINLEILKRMREKDIKKAIKSFEALGQTDIVSIFRAKSLLSHSSKKMKGLVQHNAVGSALNILGVNQLMSMEGAEGLSYLKTSSSIALTSGRILKGSASIAAATGRNILKETPLGELKNPFSGASEKILGGVSDRLNHSFAGNTIRLLKKVNVDITYQARQNFFLRLFGKLKQQLGKAFHFFTSPIRLLSQSVNFFKKKIIMPIICIFGLFMFFILIIANSGGGGGATASSAVSVILSDKEQLEEFQTTYDALDSSFSSQISGIINGYAHTTNLKGEQIHFGINEPDEYKNGVFQKFFYDGNATQGISSNIGDCISCLVVMMQNNQSQHREEAKELLTALYKSTHSYSTSESALYPGTKGCRDATYFCNENKPQVDLDSSQVTKYWSTDLKYNPWLYGNLYSPTKDQECEVCRAKGDIPYSGYAGCTVTGTCYHGDGGNMGRSYGTCSHYQAVYSCPGHEYEDRTGHIRIRYCAGPLGCEGYYECLGHNHYGCPGHNTYTDGSPLKVCFGHTDLNMNVNIASQVRIFQIGAVPVSEDNSNSTATLIYGMKEEDFNKLSAEEQEKVAEEWSKKEESALEENGTE</sequence>
<feature type="compositionally biased region" description="Basic and acidic residues" evidence="1">
    <location>
        <begin position="815"/>
        <end position="832"/>
    </location>
</feature>
<dbReference type="AlphaFoldDB" id="A0A7W9SFF9"/>
<keyword evidence="2" id="KW-0472">Membrane</keyword>
<proteinExistence type="predicted"/>
<name>A0A7W9SFF9_9FIRM</name>
<feature type="region of interest" description="Disordered" evidence="1">
    <location>
        <begin position="815"/>
        <end position="840"/>
    </location>
</feature>
<evidence type="ECO:0000256" key="2">
    <source>
        <dbReference type="SAM" id="Phobius"/>
    </source>
</evidence>
<keyword evidence="2" id="KW-0812">Transmembrane</keyword>
<accession>A0A7W9SFF9</accession>
<dbReference type="RefSeq" id="WP_183683527.1">
    <property type="nucleotide sequence ID" value="NZ_JACHHH010000004.1"/>
</dbReference>
<dbReference type="EMBL" id="JACHHH010000004">
    <property type="protein sequence ID" value="MBB6041022.1"/>
    <property type="molecule type" value="Genomic_DNA"/>
</dbReference>
<dbReference type="GeneID" id="85014549"/>
<reference evidence="3 4" key="1">
    <citation type="submission" date="2020-08" db="EMBL/GenBank/DDBJ databases">
        <title>Genomic Encyclopedia of Type Strains, Phase IV (KMG-IV): sequencing the most valuable type-strain genomes for metagenomic binning, comparative biology and taxonomic classification.</title>
        <authorList>
            <person name="Goeker M."/>
        </authorList>
    </citation>
    <scope>NUCLEOTIDE SEQUENCE [LARGE SCALE GENOMIC DNA]</scope>
    <source>
        <strain evidence="3 4">DSM 17245</strain>
    </source>
</reference>
<protein>
    <submittedName>
        <fullName evidence="3">Uncharacterized protein</fullName>
    </submittedName>
</protein>
<evidence type="ECO:0000256" key="1">
    <source>
        <dbReference type="SAM" id="MobiDB-lite"/>
    </source>
</evidence>
<evidence type="ECO:0000313" key="4">
    <source>
        <dbReference type="Proteomes" id="UP000522163"/>
    </source>
</evidence>
<organism evidence="3 4">
    <name type="scientific">Oribacterium sinus</name>
    <dbReference type="NCBI Taxonomy" id="237576"/>
    <lineage>
        <taxon>Bacteria</taxon>
        <taxon>Bacillati</taxon>
        <taxon>Bacillota</taxon>
        <taxon>Clostridia</taxon>
        <taxon>Lachnospirales</taxon>
        <taxon>Lachnospiraceae</taxon>
        <taxon>Oribacterium</taxon>
    </lineage>
</organism>
<comment type="caution">
    <text evidence="3">The sequence shown here is derived from an EMBL/GenBank/DDBJ whole genome shotgun (WGS) entry which is preliminary data.</text>
</comment>
<gene>
    <name evidence="3" type="ORF">HNQ46_000994</name>
</gene>
<feature type="transmembrane region" description="Helical" evidence="2">
    <location>
        <begin position="457"/>
        <end position="476"/>
    </location>
</feature>
<keyword evidence="2" id="KW-1133">Transmembrane helix</keyword>
<dbReference type="Proteomes" id="UP000522163">
    <property type="component" value="Unassembled WGS sequence"/>
</dbReference>